<dbReference type="GO" id="GO:0004497">
    <property type="term" value="F:monooxygenase activity"/>
    <property type="evidence" value="ECO:0007669"/>
    <property type="project" value="UniProtKB-KW"/>
</dbReference>
<proteinExistence type="predicted"/>
<dbReference type="PANTHER" id="PTHR47178">
    <property type="entry name" value="MONOOXYGENASE, FAD-BINDING"/>
    <property type="match status" value="1"/>
</dbReference>
<evidence type="ECO:0000259" key="6">
    <source>
        <dbReference type="Pfam" id="PF01494"/>
    </source>
</evidence>
<dbReference type="InterPro" id="IPR036188">
    <property type="entry name" value="FAD/NAD-bd_sf"/>
</dbReference>
<evidence type="ECO:0000256" key="5">
    <source>
        <dbReference type="ARBA" id="ARBA00023033"/>
    </source>
</evidence>
<dbReference type="Pfam" id="PF01494">
    <property type="entry name" value="FAD_binding_3"/>
    <property type="match status" value="1"/>
</dbReference>
<name>A0AAD9SBG2_PHOAM</name>
<dbReference type="GO" id="GO:0071949">
    <property type="term" value="F:FAD binding"/>
    <property type="evidence" value="ECO:0007669"/>
    <property type="project" value="InterPro"/>
</dbReference>
<sequence>MTQPTPVEPPILIIGAGVAGLTLAQGLRLHSVPFRIFERHARSHIKQGHRFRISRDGQAALNSVLSPQLQDLLRRTAADRHHFAPRYVDARKLEFPTPQPADPADSMPLDRTWFRMLASLGLQDDITFEKEFESYEIIEGLVQVKFTDGSVARGQLLVGADGIKSRVRKQLQPDRKLLDLERWVTWGRTPMTDDLKRSLAQPDLLSWCMCLDHESNVQTVVEPMTWSRSVHVESEAKLPDFPDYIYWVVCTASSQFAEHLPKTVQQKRLYLARVSETWHPALKHLLDSATHELSACVPILSSKPDIEICSAAQAKMVTLIGDAAHPMSPMGGSGGDTAIRNAADLARTLAEGGITKGSIMDFEARMQARAKEKIEHSFRGGEKFWWGKEWTEYNEVDI</sequence>
<reference evidence="7" key="1">
    <citation type="submission" date="2023-06" db="EMBL/GenBank/DDBJ databases">
        <authorList>
            <person name="Noh H."/>
        </authorList>
    </citation>
    <scope>NUCLEOTIDE SEQUENCE</scope>
    <source>
        <strain evidence="7">DUCC20226</strain>
    </source>
</reference>
<accession>A0AAD9SBG2</accession>
<dbReference type="Proteomes" id="UP001265746">
    <property type="component" value="Unassembled WGS sequence"/>
</dbReference>
<dbReference type="SUPFAM" id="SSF51905">
    <property type="entry name" value="FAD/NAD(P)-binding domain"/>
    <property type="match status" value="1"/>
</dbReference>
<keyword evidence="4" id="KW-0560">Oxidoreductase</keyword>
<evidence type="ECO:0000256" key="1">
    <source>
        <dbReference type="ARBA" id="ARBA00001974"/>
    </source>
</evidence>
<gene>
    <name evidence="7" type="ORF">N8I77_007150</name>
</gene>
<keyword evidence="8" id="KW-1185">Reference proteome</keyword>
<dbReference type="EMBL" id="JAUJFL010000004">
    <property type="protein sequence ID" value="KAK2604202.1"/>
    <property type="molecule type" value="Genomic_DNA"/>
</dbReference>
<evidence type="ECO:0000313" key="8">
    <source>
        <dbReference type="Proteomes" id="UP001265746"/>
    </source>
</evidence>
<dbReference type="AlphaFoldDB" id="A0AAD9SBG2"/>
<keyword evidence="3" id="KW-0274">FAD</keyword>
<dbReference type="PANTHER" id="PTHR47178:SF5">
    <property type="entry name" value="FAD-BINDING DOMAIN-CONTAINING PROTEIN"/>
    <property type="match status" value="1"/>
</dbReference>
<dbReference type="Gene3D" id="3.50.50.60">
    <property type="entry name" value="FAD/NAD(P)-binding domain"/>
    <property type="match status" value="1"/>
</dbReference>
<evidence type="ECO:0000256" key="4">
    <source>
        <dbReference type="ARBA" id="ARBA00023002"/>
    </source>
</evidence>
<organism evidence="7 8">
    <name type="scientific">Phomopsis amygdali</name>
    <name type="common">Fusicoccum amygdali</name>
    <dbReference type="NCBI Taxonomy" id="1214568"/>
    <lineage>
        <taxon>Eukaryota</taxon>
        <taxon>Fungi</taxon>
        <taxon>Dikarya</taxon>
        <taxon>Ascomycota</taxon>
        <taxon>Pezizomycotina</taxon>
        <taxon>Sordariomycetes</taxon>
        <taxon>Sordariomycetidae</taxon>
        <taxon>Diaporthales</taxon>
        <taxon>Diaporthaceae</taxon>
        <taxon>Diaporthe</taxon>
    </lineage>
</organism>
<dbReference type="InterPro" id="IPR002938">
    <property type="entry name" value="FAD-bd"/>
</dbReference>
<dbReference type="PRINTS" id="PR00420">
    <property type="entry name" value="RNGMNOXGNASE"/>
</dbReference>
<feature type="domain" description="FAD-binding" evidence="6">
    <location>
        <begin position="126"/>
        <end position="351"/>
    </location>
</feature>
<comment type="caution">
    <text evidence="7">The sequence shown here is derived from an EMBL/GenBank/DDBJ whole genome shotgun (WGS) entry which is preliminary data.</text>
</comment>
<protein>
    <recommendedName>
        <fullName evidence="6">FAD-binding domain-containing protein</fullName>
    </recommendedName>
</protein>
<keyword evidence="5" id="KW-0503">Monooxygenase</keyword>
<evidence type="ECO:0000256" key="3">
    <source>
        <dbReference type="ARBA" id="ARBA00022827"/>
    </source>
</evidence>
<comment type="cofactor">
    <cofactor evidence="1">
        <name>FAD</name>
        <dbReference type="ChEBI" id="CHEBI:57692"/>
    </cofactor>
</comment>
<keyword evidence="2" id="KW-0285">Flavoprotein</keyword>
<evidence type="ECO:0000313" key="7">
    <source>
        <dbReference type="EMBL" id="KAK2604202.1"/>
    </source>
</evidence>
<evidence type="ECO:0000256" key="2">
    <source>
        <dbReference type="ARBA" id="ARBA00022630"/>
    </source>
</evidence>